<proteinExistence type="predicted"/>
<keyword evidence="1" id="KW-0472">Membrane</keyword>
<dbReference type="AlphaFoldDB" id="A0AAX2CBX4"/>
<gene>
    <name evidence="2" type="ORF">BCB44BAC_00292</name>
</gene>
<feature type="transmembrane region" description="Helical" evidence="1">
    <location>
        <begin position="55"/>
        <end position="73"/>
    </location>
</feature>
<comment type="caution">
    <text evidence="2">The sequence shown here is derived from an EMBL/GenBank/DDBJ whole genome shotgun (WGS) entry which is preliminary data.</text>
</comment>
<evidence type="ECO:0000313" key="2">
    <source>
        <dbReference type="EMBL" id="SCL82866.1"/>
    </source>
</evidence>
<organism evidence="2 3">
    <name type="scientific">Bacillus cytotoxicus</name>
    <dbReference type="NCBI Taxonomy" id="580165"/>
    <lineage>
        <taxon>Bacteria</taxon>
        <taxon>Bacillati</taxon>
        <taxon>Bacillota</taxon>
        <taxon>Bacilli</taxon>
        <taxon>Bacillales</taxon>
        <taxon>Bacillaceae</taxon>
        <taxon>Bacillus</taxon>
        <taxon>Bacillus cereus group</taxon>
    </lineage>
</organism>
<dbReference type="RefSeq" id="WP_011983713.1">
    <property type="nucleotide sequence ID" value="NZ_CP024096.1"/>
</dbReference>
<feature type="transmembrane region" description="Helical" evidence="1">
    <location>
        <begin position="79"/>
        <end position="100"/>
    </location>
</feature>
<evidence type="ECO:0000256" key="1">
    <source>
        <dbReference type="SAM" id="Phobius"/>
    </source>
</evidence>
<dbReference type="EMBL" id="FMIK01000007">
    <property type="protein sequence ID" value="SCL82866.1"/>
    <property type="molecule type" value="Genomic_DNA"/>
</dbReference>
<evidence type="ECO:0000313" key="3">
    <source>
        <dbReference type="Proteomes" id="UP000242164"/>
    </source>
</evidence>
<dbReference type="Proteomes" id="UP000242164">
    <property type="component" value="Unassembled WGS sequence"/>
</dbReference>
<reference evidence="2 3" key="1">
    <citation type="submission" date="2016-08" db="EMBL/GenBank/DDBJ databases">
        <authorList>
            <person name="Loux V."/>
            <person name="Rue O."/>
        </authorList>
    </citation>
    <scope>NUCLEOTIDE SEQUENCE [LARGE SCALE GENOMIC DNA]</scope>
    <source>
        <strain evidence="2 3">AFSSA_08CEB44bac</strain>
    </source>
</reference>
<keyword evidence="1" id="KW-0812">Transmembrane</keyword>
<evidence type="ECO:0008006" key="4">
    <source>
        <dbReference type="Google" id="ProtNLM"/>
    </source>
</evidence>
<name>A0AAX2CBX4_9BACI</name>
<keyword evidence="1" id="KW-1133">Transmembrane helix</keyword>
<accession>A0AAX2CBX4</accession>
<dbReference type="GeneID" id="33895988"/>
<sequence>MPRNIPLMIESIAFFGLICCLIIYNTSIVFLSIVITFVILEIMMEAFQIRLKQKIAHIYVMLFLLSAFITNVVNGGFYLSSIFPVFFLGILLVISQYINVPDKQKKQEKQKQPGI</sequence>
<feature type="transmembrane region" description="Helical" evidence="1">
    <location>
        <begin position="12"/>
        <end position="43"/>
    </location>
</feature>
<protein>
    <recommendedName>
        <fullName evidence="4">Group-specific protein</fullName>
    </recommendedName>
</protein>